<dbReference type="AlphaFoldDB" id="A0A7S3JV22"/>
<feature type="region of interest" description="Disordered" evidence="2">
    <location>
        <begin position="40"/>
        <end position="63"/>
    </location>
</feature>
<accession>A0A7S3JV22</accession>
<feature type="region of interest" description="Disordered" evidence="2">
    <location>
        <begin position="414"/>
        <end position="460"/>
    </location>
</feature>
<feature type="compositionally biased region" description="Gly residues" evidence="2">
    <location>
        <begin position="442"/>
        <end position="453"/>
    </location>
</feature>
<feature type="compositionally biased region" description="Pro residues" evidence="2">
    <location>
        <begin position="414"/>
        <end position="441"/>
    </location>
</feature>
<gene>
    <name evidence="4" type="ORF">ALAG00032_LOCUS4384</name>
</gene>
<evidence type="ECO:0000256" key="3">
    <source>
        <dbReference type="SAM" id="SignalP"/>
    </source>
</evidence>
<dbReference type="EMBL" id="HBIJ01006250">
    <property type="protein sequence ID" value="CAE0363643.1"/>
    <property type="molecule type" value="Transcribed_RNA"/>
</dbReference>
<proteinExistence type="predicted"/>
<feature type="signal peptide" evidence="3">
    <location>
        <begin position="1"/>
        <end position="20"/>
    </location>
</feature>
<protein>
    <submittedName>
        <fullName evidence="4">Uncharacterized protein</fullName>
    </submittedName>
</protein>
<evidence type="ECO:0000256" key="2">
    <source>
        <dbReference type="SAM" id="MobiDB-lite"/>
    </source>
</evidence>
<keyword evidence="1" id="KW-0175">Coiled coil</keyword>
<keyword evidence="3" id="KW-0732">Signal</keyword>
<sequence>MMKKGIVVVILLLRVVELISRETPATEAFVNPNSGTKIELKNQKKRRVQAAPRDEETPRKSTLSYQEDLEVKEQQEQIWYDKVWRLERELKQVEDRTSLANQGRISARTSSQGYRGARELASSELTSLERSVSELEATLKATMRDVQQAEAKFAALNRQRIALEANEAAANQLILETKQKTERLKKQNQALKATIEPAAKNAFKKQGEAAEARRDAIGLRVLLERHDGEKRLEVLRSQINRWWQKAINPSVAKIEPESVFLMTQLMAAGAWGEALARRDRAVAQASVQAAAEALEASKNNLKLETQLTEFASSIQNALSKVLKTETQALQHSARQVLRYKRKNKNKKLIAPHIHSSFQKKDKISKELKPLVPAALIAIVAPPAAVLVGVVTAAIWKLWPTTNFPTLSISTPVNTPPKEPFNPTPPTDLSGLPPPPPPPILPPGGGGGGGGDGHYGNSLSDWRVLPPARHKPLIGSVSSDSKKKSGYPASTSKFYGSWYNLHQEPLRLPRSKKKKIAAGQGLTQGMWAKAVGTIIALASTSNPQNSFMIVDFGANYIDLAAAIATMHRHDIRLALVRDGPAARYHEGRRRLEPLFTFEQNFSQPLVMVNEPADVARYADKKLVVLLTGDRVKDFPNALLETPKALVLDLPGIPTTNWSFVLDLGSYFQHTYFTLPTAALLDSETAKMTKKIGPDRLLWASAPAVTLDDEPRYARNLRAAAKRIDTLFPDDPRAQFKILGKNALTLFPTLLLGESSS</sequence>
<name>A0A7S3JV22_9STRA</name>
<feature type="chain" id="PRO_5031461355" evidence="3">
    <location>
        <begin position="21"/>
        <end position="755"/>
    </location>
</feature>
<evidence type="ECO:0000313" key="4">
    <source>
        <dbReference type="EMBL" id="CAE0363643.1"/>
    </source>
</evidence>
<organism evidence="4">
    <name type="scientific">Aureoumbra lagunensis</name>
    <dbReference type="NCBI Taxonomy" id="44058"/>
    <lineage>
        <taxon>Eukaryota</taxon>
        <taxon>Sar</taxon>
        <taxon>Stramenopiles</taxon>
        <taxon>Ochrophyta</taxon>
        <taxon>Pelagophyceae</taxon>
        <taxon>Pelagomonadales</taxon>
        <taxon>Aureoumbra</taxon>
    </lineage>
</organism>
<feature type="coiled-coil region" evidence="1">
    <location>
        <begin position="118"/>
        <end position="194"/>
    </location>
</feature>
<reference evidence="4" key="1">
    <citation type="submission" date="2021-01" db="EMBL/GenBank/DDBJ databases">
        <authorList>
            <person name="Corre E."/>
            <person name="Pelletier E."/>
            <person name="Niang G."/>
            <person name="Scheremetjew M."/>
            <person name="Finn R."/>
            <person name="Kale V."/>
            <person name="Holt S."/>
            <person name="Cochrane G."/>
            <person name="Meng A."/>
            <person name="Brown T."/>
            <person name="Cohen L."/>
        </authorList>
    </citation>
    <scope>NUCLEOTIDE SEQUENCE</scope>
    <source>
        <strain evidence="4">CCMP1510</strain>
    </source>
</reference>
<evidence type="ECO:0000256" key="1">
    <source>
        <dbReference type="SAM" id="Coils"/>
    </source>
</evidence>